<keyword evidence="3" id="KW-0614">Plasmid</keyword>
<sequence>MSTINVSVEPNQASPVSPAAEAGSKSGLARWGRVALACIVLTISGGVRWWQVRQVEAVLRDGRIAPFPLDDLPLVLGDWRGEETKIDPKIARRTGATDLITRRYVDQRTGATLEAIILYGPSTEVYGHTPEVCYQAAGYEKVAGPDARTIDVGSLPVPFRALVYSKGEGGQSELHEVYYSWRFARHWSPDVIGTYKRFERIPGMLKIHLARLVTEHERRDIGNPCEAFLEVLLPEVERRLAATMPAAEPSRKGTAR</sequence>
<feature type="domain" description="Methanolan biosynthesis EpsI" evidence="2">
    <location>
        <begin position="36"/>
        <end position="174"/>
    </location>
</feature>
<dbReference type="AlphaFoldDB" id="A0AAU7CT41"/>
<evidence type="ECO:0000313" key="3">
    <source>
        <dbReference type="EMBL" id="XBH08455.1"/>
    </source>
</evidence>
<feature type="compositionally biased region" description="Polar residues" evidence="1">
    <location>
        <begin position="1"/>
        <end position="15"/>
    </location>
</feature>
<evidence type="ECO:0000259" key="2">
    <source>
        <dbReference type="Pfam" id="PF11984"/>
    </source>
</evidence>
<dbReference type="RefSeq" id="WP_406701325.1">
    <property type="nucleotide sequence ID" value="NZ_CP155448.1"/>
</dbReference>
<feature type="region of interest" description="Disordered" evidence="1">
    <location>
        <begin position="1"/>
        <end position="21"/>
    </location>
</feature>
<dbReference type="Pfam" id="PF11984">
    <property type="entry name" value="DUF3485"/>
    <property type="match status" value="1"/>
</dbReference>
<dbReference type="InterPro" id="IPR014263">
    <property type="entry name" value="Methanolan_biosynth_EpsI"/>
</dbReference>
<accession>A0AAU7CT41</accession>
<evidence type="ECO:0000256" key="1">
    <source>
        <dbReference type="SAM" id="MobiDB-lite"/>
    </source>
</evidence>
<proteinExistence type="predicted"/>
<name>A0AAU7CT41_9BACT</name>
<reference evidence="3" key="1">
    <citation type="submission" date="2024-05" db="EMBL/GenBank/DDBJ databases">
        <title>Planctomycetes of the genus Singulisphaera possess chitinolytic capabilities.</title>
        <authorList>
            <person name="Ivanova A."/>
        </authorList>
    </citation>
    <scope>NUCLEOTIDE SEQUENCE</scope>
    <source>
        <strain evidence="3">Ch08T</strain>
        <plasmid evidence="3">pSnCh</plasmid>
    </source>
</reference>
<dbReference type="EMBL" id="CP155448">
    <property type="protein sequence ID" value="XBH08455.1"/>
    <property type="molecule type" value="Genomic_DNA"/>
</dbReference>
<organism evidence="3">
    <name type="scientific">Singulisphaera sp. Ch08</name>
    <dbReference type="NCBI Taxonomy" id="3120278"/>
    <lineage>
        <taxon>Bacteria</taxon>
        <taxon>Pseudomonadati</taxon>
        <taxon>Planctomycetota</taxon>
        <taxon>Planctomycetia</taxon>
        <taxon>Isosphaerales</taxon>
        <taxon>Isosphaeraceae</taxon>
        <taxon>Singulisphaera</taxon>
    </lineage>
</organism>
<protein>
    <submittedName>
        <fullName evidence="3">Exosortase-associated EpsI family protein</fullName>
    </submittedName>
</protein>
<gene>
    <name evidence="3" type="ORF">V5E97_40010</name>
</gene>
<geneLocation type="plasmid" evidence="3">
    <name>pSnCh</name>
</geneLocation>